<dbReference type="PANTHER" id="PTHR27002:SF422">
    <property type="entry name" value="RECEPTOR-LIKE SERINE_THREONINE-PROTEIN KINASE"/>
    <property type="match status" value="1"/>
</dbReference>
<feature type="transmembrane region" description="Helical" evidence="13">
    <location>
        <begin position="486"/>
        <end position="509"/>
    </location>
</feature>
<evidence type="ECO:0000256" key="3">
    <source>
        <dbReference type="ARBA" id="ARBA00022527"/>
    </source>
</evidence>
<dbReference type="PROSITE" id="PS50011">
    <property type="entry name" value="PROTEIN_KINASE_DOM"/>
    <property type="match status" value="1"/>
</dbReference>
<dbReference type="SMART" id="SM00473">
    <property type="entry name" value="PAN_AP"/>
    <property type="match status" value="1"/>
</dbReference>
<dbReference type="Pfam" id="PF07714">
    <property type="entry name" value="PK_Tyr_Ser-Thr"/>
    <property type="match status" value="1"/>
</dbReference>
<keyword evidence="17" id="KW-1185">Reference proteome</keyword>
<dbReference type="CDD" id="cd14066">
    <property type="entry name" value="STKc_IRAK"/>
    <property type="match status" value="1"/>
</dbReference>
<feature type="binding site" evidence="12">
    <location>
        <position position="587"/>
    </location>
    <ligand>
        <name>ATP</name>
        <dbReference type="ChEBI" id="CHEBI:30616"/>
    </ligand>
</feature>
<keyword evidence="2" id="KW-1003">Cell membrane</keyword>
<organism evidence="17 18">
    <name type="scientific">Ziziphus jujuba</name>
    <name type="common">Chinese jujube</name>
    <name type="synonym">Ziziphus sativa</name>
    <dbReference type="NCBI Taxonomy" id="326968"/>
    <lineage>
        <taxon>Eukaryota</taxon>
        <taxon>Viridiplantae</taxon>
        <taxon>Streptophyta</taxon>
        <taxon>Embryophyta</taxon>
        <taxon>Tracheophyta</taxon>
        <taxon>Spermatophyta</taxon>
        <taxon>Magnoliopsida</taxon>
        <taxon>eudicotyledons</taxon>
        <taxon>Gunneridae</taxon>
        <taxon>Pentapetalae</taxon>
        <taxon>rosids</taxon>
        <taxon>fabids</taxon>
        <taxon>Rosales</taxon>
        <taxon>Rhamnaceae</taxon>
        <taxon>Paliureae</taxon>
        <taxon>Ziziphus</taxon>
    </lineage>
</organism>
<dbReference type="Pfam" id="PF08276">
    <property type="entry name" value="PAN_2"/>
    <property type="match status" value="1"/>
</dbReference>
<dbReference type="InterPro" id="IPR017441">
    <property type="entry name" value="Protein_kinase_ATP_BS"/>
</dbReference>
<accession>A0ABM3ZWD3</accession>
<dbReference type="PROSITE" id="PS50948">
    <property type="entry name" value="PAN"/>
    <property type="match status" value="1"/>
</dbReference>
<dbReference type="SMART" id="SM00108">
    <property type="entry name" value="B_lectin"/>
    <property type="match status" value="1"/>
</dbReference>
<evidence type="ECO:0000256" key="7">
    <source>
        <dbReference type="ARBA" id="ARBA00022777"/>
    </source>
</evidence>
<keyword evidence="4 11" id="KW-0808">Transferase</keyword>
<evidence type="ECO:0000256" key="1">
    <source>
        <dbReference type="ARBA" id="ARBA00004251"/>
    </source>
</evidence>
<dbReference type="PROSITE" id="PS00107">
    <property type="entry name" value="PROTEIN_KINASE_ATP"/>
    <property type="match status" value="1"/>
</dbReference>
<dbReference type="InterPro" id="IPR024171">
    <property type="entry name" value="SRK-like_kinase"/>
</dbReference>
<dbReference type="EC" id="2.7.11.1" evidence="11"/>
<dbReference type="InterPro" id="IPR000719">
    <property type="entry name" value="Prot_kinase_dom"/>
</dbReference>
<dbReference type="PIRSF" id="PIRSF000641">
    <property type="entry name" value="SRK"/>
    <property type="match status" value="1"/>
</dbReference>
<evidence type="ECO:0000259" key="14">
    <source>
        <dbReference type="PROSITE" id="PS50011"/>
    </source>
</evidence>
<keyword evidence="6 11" id="KW-0547">Nucleotide-binding</keyword>
<evidence type="ECO:0000256" key="2">
    <source>
        <dbReference type="ARBA" id="ARBA00022475"/>
    </source>
</evidence>
<evidence type="ECO:0000256" key="13">
    <source>
        <dbReference type="SAM" id="Phobius"/>
    </source>
</evidence>
<keyword evidence="13" id="KW-0472">Membrane</keyword>
<keyword evidence="13" id="KW-0812">Transmembrane</keyword>
<dbReference type="SUPFAM" id="SSF51110">
    <property type="entry name" value="alpha-D-mannose-specific plant lectins"/>
    <property type="match status" value="1"/>
</dbReference>
<dbReference type="PROSITE" id="PS00108">
    <property type="entry name" value="PROTEIN_KINASE_ST"/>
    <property type="match status" value="1"/>
</dbReference>
<feature type="domain" description="Apple" evidence="16">
    <location>
        <begin position="350"/>
        <end position="436"/>
    </location>
</feature>
<dbReference type="Gene3D" id="3.30.200.20">
    <property type="entry name" value="Phosphorylase Kinase, domain 1"/>
    <property type="match status" value="1"/>
</dbReference>
<evidence type="ECO:0000313" key="18">
    <source>
        <dbReference type="RefSeq" id="XP_060668793.1"/>
    </source>
</evidence>
<dbReference type="CDD" id="cd00028">
    <property type="entry name" value="B_lectin"/>
    <property type="match status" value="1"/>
</dbReference>
<evidence type="ECO:0000256" key="12">
    <source>
        <dbReference type="PROSITE-ProRule" id="PRU10141"/>
    </source>
</evidence>
<dbReference type="InterPro" id="IPR008271">
    <property type="entry name" value="Ser/Thr_kinase_AS"/>
</dbReference>
<name>A0ABM3ZWD3_ZIZJJ</name>
<comment type="catalytic activity">
    <reaction evidence="11">
        <text>L-seryl-[protein] + ATP = O-phospho-L-seryl-[protein] + ADP + H(+)</text>
        <dbReference type="Rhea" id="RHEA:17989"/>
        <dbReference type="Rhea" id="RHEA-COMP:9863"/>
        <dbReference type="Rhea" id="RHEA-COMP:11604"/>
        <dbReference type="ChEBI" id="CHEBI:15378"/>
        <dbReference type="ChEBI" id="CHEBI:29999"/>
        <dbReference type="ChEBI" id="CHEBI:30616"/>
        <dbReference type="ChEBI" id="CHEBI:83421"/>
        <dbReference type="ChEBI" id="CHEBI:456216"/>
        <dbReference type="EC" id="2.7.11.1"/>
    </reaction>
</comment>
<dbReference type="InterPro" id="IPR003609">
    <property type="entry name" value="Pan_app"/>
</dbReference>
<dbReference type="GeneID" id="107421662"/>
<dbReference type="InterPro" id="IPR001245">
    <property type="entry name" value="Ser-Thr/Tyr_kinase_cat_dom"/>
</dbReference>
<dbReference type="InterPro" id="IPR011009">
    <property type="entry name" value="Kinase-like_dom_sf"/>
</dbReference>
<dbReference type="InterPro" id="IPR000858">
    <property type="entry name" value="S_locus_glycoprot_dom"/>
</dbReference>
<proteinExistence type="inferred from homology"/>
<gene>
    <name evidence="18" type="primary">LOC107421662</name>
</gene>
<dbReference type="RefSeq" id="XP_060668793.1">
    <property type="nucleotide sequence ID" value="XM_060812810.1"/>
</dbReference>
<evidence type="ECO:0000256" key="8">
    <source>
        <dbReference type="ARBA" id="ARBA00022840"/>
    </source>
</evidence>
<dbReference type="Gene3D" id="1.10.510.10">
    <property type="entry name" value="Transferase(Phosphotransferase) domain 1"/>
    <property type="match status" value="1"/>
</dbReference>
<dbReference type="SMART" id="SM00220">
    <property type="entry name" value="S_TKc"/>
    <property type="match status" value="1"/>
</dbReference>
<keyword evidence="9" id="KW-1015">Disulfide bond</keyword>
<evidence type="ECO:0000259" key="15">
    <source>
        <dbReference type="PROSITE" id="PS50927"/>
    </source>
</evidence>
<dbReference type="PANTHER" id="PTHR27002">
    <property type="entry name" value="RECEPTOR-LIKE SERINE/THREONINE-PROTEIN KINASE SD1-8"/>
    <property type="match status" value="1"/>
</dbReference>
<dbReference type="Proteomes" id="UP001652623">
    <property type="component" value="Chromosome 1"/>
</dbReference>
<evidence type="ECO:0000313" key="17">
    <source>
        <dbReference type="Proteomes" id="UP001652623"/>
    </source>
</evidence>
<dbReference type="CDD" id="cd01098">
    <property type="entry name" value="PAN_AP_plant"/>
    <property type="match status" value="1"/>
</dbReference>
<keyword evidence="3 11" id="KW-0723">Serine/threonine-protein kinase</keyword>
<comment type="subcellular location">
    <subcellularLocation>
        <location evidence="1">Cell membrane</location>
        <topology evidence="1">Single-pass type I membrane protein</topology>
    </subcellularLocation>
</comment>
<keyword evidence="7 11" id="KW-0418">Kinase</keyword>
<feature type="domain" description="Protein kinase" evidence="14">
    <location>
        <begin position="559"/>
        <end position="844"/>
    </location>
</feature>
<dbReference type="SUPFAM" id="SSF56112">
    <property type="entry name" value="Protein kinase-like (PK-like)"/>
    <property type="match status" value="1"/>
</dbReference>
<dbReference type="Pfam" id="PF00954">
    <property type="entry name" value="S_locus_glycop"/>
    <property type="match status" value="1"/>
</dbReference>
<feature type="transmembrane region" description="Helical" evidence="13">
    <location>
        <begin position="450"/>
        <end position="474"/>
    </location>
</feature>
<evidence type="ECO:0000256" key="10">
    <source>
        <dbReference type="ARBA" id="ARBA00023180"/>
    </source>
</evidence>
<evidence type="ECO:0000256" key="11">
    <source>
        <dbReference type="PIRNR" id="PIRNR000641"/>
    </source>
</evidence>
<evidence type="ECO:0000256" key="5">
    <source>
        <dbReference type="ARBA" id="ARBA00022729"/>
    </source>
</evidence>
<keyword evidence="13" id="KW-1133">Transmembrane helix</keyword>
<evidence type="ECO:0000256" key="4">
    <source>
        <dbReference type="ARBA" id="ARBA00022679"/>
    </source>
</evidence>
<dbReference type="Gene3D" id="2.90.10.10">
    <property type="entry name" value="Bulb-type lectin domain"/>
    <property type="match status" value="1"/>
</dbReference>
<feature type="domain" description="Bulb-type lectin" evidence="15">
    <location>
        <begin position="30"/>
        <end position="153"/>
    </location>
</feature>
<reference evidence="18" key="1">
    <citation type="submission" date="2025-08" db="UniProtKB">
        <authorList>
            <consortium name="RefSeq"/>
        </authorList>
    </citation>
    <scope>IDENTIFICATION</scope>
    <source>
        <tissue evidence="18">Seedling</tissue>
    </source>
</reference>
<dbReference type="PROSITE" id="PS50927">
    <property type="entry name" value="BULB_LECTIN"/>
    <property type="match status" value="1"/>
</dbReference>
<evidence type="ECO:0000256" key="6">
    <source>
        <dbReference type="ARBA" id="ARBA00022741"/>
    </source>
</evidence>
<sequence length="875" mass="98905">MGAKHTYCIVFQFSVCLLFYLFQMHRCYAIYNITSSQVLSDGQTLVSPNQTFELGFFSPNNSGNQYVGIWYKEISPRIVVWVANRENPLAVTDSSASLTIGSNGNLNLVDGNEKSFWTTNIPVPSNSSVAMLLDNGNFILKKDHISEEILWQSFDHLGDTLLPKVGLAFNIKTGQRSVLTSWKSETDPSRGNFIVGIAPQTPPEAFIWNNASTPHWRSGPWDKSKFVGIPKMGSSYLTMFNIEQDIEKGAITYYFNPYNSSINSNMFISSEGVLKIINLVKYNESYTMWDAWVAPNSSCDAYGVCGHFAVCKTSESPICNCLKGFKPKSREEWSKGNWTGGCIRKTELLCKKNTSSSASYGGKEDGFWKKSMVKLPDFYEYVHIGNADKCYAWCQSNCSCLAYAFVHSIGCLVWSKDFIDIQEFSSGGEDLFLRLAYSELGEHEAFSLNIVWLLCLHCIVCFCLIHLFCMLCSFNGSAGRQQIRKVIISLTVIGTSFILGAIFFFWYRWKTDQTSYQKSIDLIEKSDNSRDNLRSKQLHDPSELAIFEYDTILVATNNFSISNKLGQGGFGTVYKGKLKDGKKIAVKRLSSNSGQGIEEFKNEIILISKLQHRSLVKLMGCCIYDEEKLLIYEFMPNKSLDFFLFDPRRRSELSWATRFKIIHDVAKGILYLHRDSCLRVIHRDLKASNILLDAKMNAKISDFGLARIFAETIDLANTQRVVGTLGYMSPEYAMGGIFSEKSDVYSFGVLLLEIVSGKKNNSFHYRDQQLSLIAHAWQLWSECRPLELIDETLADSYCSSEVIRCIDVGLLCTQDHAIDRPTMPEVVLMLSNEIHRPKPKQPLFYSQGSLKFDLKPQSVTKCSTNEATISMIEGR</sequence>
<dbReference type="InterPro" id="IPR036426">
    <property type="entry name" value="Bulb-type_lectin_dom_sf"/>
</dbReference>
<protein>
    <recommendedName>
        <fullName evidence="11">Receptor-like serine/threonine-protein kinase</fullName>
        <ecNumber evidence="11">2.7.11.1</ecNumber>
    </recommendedName>
</protein>
<evidence type="ECO:0000259" key="16">
    <source>
        <dbReference type="PROSITE" id="PS50948"/>
    </source>
</evidence>
<keyword evidence="5" id="KW-0732">Signal</keyword>
<keyword evidence="8 11" id="KW-0067">ATP-binding</keyword>
<comment type="catalytic activity">
    <reaction evidence="11">
        <text>L-threonyl-[protein] + ATP = O-phospho-L-threonyl-[protein] + ADP + H(+)</text>
        <dbReference type="Rhea" id="RHEA:46608"/>
        <dbReference type="Rhea" id="RHEA-COMP:11060"/>
        <dbReference type="Rhea" id="RHEA-COMP:11605"/>
        <dbReference type="ChEBI" id="CHEBI:15378"/>
        <dbReference type="ChEBI" id="CHEBI:30013"/>
        <dbReference type="ChEBI" id="CHEBI:30616"/>
        <dbReference type="ChEBI" id="CHEBI:61977"/>
        <dbReference type="ChEBI" id="CHEBI:456216"/>
        <dbReference type="EC" id="2.7.11.1"/>
    </reaction>
</comment>
<evidence type="ECO:0000256" key="9">
    <source>
        <dbReference type="ARBA" id="ARBA00023157"/>
    </source>
</evidence>
<dbReference type="InterPro" id="IPR001480">
    <property type="entry name" value="Bulb-type_lectin_dom"/>
</dbReference>
<comment type="similarity">
    <text evidence="11">Belongs to the protein kinase superfamily. Ser/Thr protein kinase family.</text>
</comment>
<dbReference type="Pfam" id="PF01453">
    <property type="entry name" value="B_lectin"/>
    <property type="match status" value="1"/>
</dbReference>
<keyword evidence="10" id="KW-0325">Glycoprotein</keyword>